<dbReference type="SUPFAM" id="SSF53271">
    <property type="entry name" value="PRTase-like"/>
    <property type="match status" value="1"/>
</dbReference>
<dbReference type="Gene3D" id="3.40.50.2020">
    <property type="match status" value="1"/>
</dbReference>
<organism evidence="2 3">
    <name type="scientific">Facklamia hominis</name>
    <dbReference type="NCBI Taxonomy" id="178214"/>
    <lineage>
        <taxon>Bacteria</taxon>
        <taxon>Bacillati</taxon>
        <taxon>Bacillota</taxon>
        <taxon>Bacilli</taxon>
        <taxon>Lactobacillales</taxon>
        <taxon>Aerococcaceae</taxon>
        <taxon>Facklamia</taxon>
    </lineage>
</organism>
<dbReference type="CDD" id="cd06223">
    <property type="entry name" value="PRTases_typeI"/>
    <property type="match status" value="1"/>
</dbReference>
<dbReference type="Proteomes" id="UP001229251">
    <property type="component" value="Unassembled WGS sequence"/>
</dbReference>
<reference evidence="2" key="1">
    <citation type="submission" date="2023-05" db="EMBL/GenBank/DDBJ databases">
        <title>Cataloging the Phylogenetic Diversity of Human Bladder Bacteria.</title>
        <authorList>
            <person name="Du J."/>
        </authorList>
    </citation>
    <scope>NUCLEOTIDE SEQUENCE</scope>
    <source>
        <strain evidence="2">UMB1231</strain>
    </source>
</reference>
<dbReference type="EMBL" id="JASOOE010000004">
    <property type="protein sequence ID" value="MDK7186903.1"/>
    <property type="molecule type" value="Genomic_DNA"/>
</dbReference>
<evidence type="ECO:0000256" key="1">
    <source>
        <dbReference type="ARBA" id="ARBA00008007"/>
    </source>
</evidence>
<sequence>MSQINCLLCQESIEVELTWQELFSFQPIQKTPICQNCLNRWHPYQVEESACSACGRLLGEGQEDIYHQSYSVNGRVYCLDCYRWLGKYPVELLHHRGMYHYEGGVKDTLYRYKYQGDIRMAQLFAKDLKKIYRFYRKFDWLVLPSSPASLNQRGFHATGQLLKAAGIPFRCPFIYKGDGIKQASKNRQARLKLTNPFEWDSKQPLCLKSKQAHLLFDDVYTTGATMLCAKDCLSRRYLQVYSNLEKIRSISLARD</sequence>
<evidence type="ECO:0000313" key="2">
    <source>
        <dbReference type="EMBL" id="MDK7186903.1"/>
    </source>
</evidence>
<proteinExistence type="inferred from homology"/>
<name>A0AAJ1V2D2_9LACT</name>
<dbReference type="InterPro" id="IPR000836">
    <property type="entry name" value="PRTase_dom"/>
</dbReference>
<dbReference type="AlphaFoldDB" id="A0AAJ1V2D2"/>
<dbReference type="InterPro" id="IPR029057">
    <property type="entry name" value="PRTase-like"/>
</dbReference>
<gene>
    <name evidence="2" type="ORF">QP433_02805</name>
</gene>
<comment type="similarity">
    <text evidence="1">Belongs to the ComF/GntX family.</text>
</comment>
<accession>A0AAJ1V2D2</accession>
<dbReference type="InterPro" id="IPR051910">
    <property type="entry name" value="ComF/GntX_DNA_util-trans"/>
</dbReference>
<dbReference type="PANTHER" id="PTHR47505:SF1">
    <property type="entry name" value="DNA UTILIZATION PROTEIN YHGH"/>
    <property type="match status" value="1"/>
</dbReference>
<comment type="caution">
    <text evidence="2">The sequence shown here is derived from an EMBL/GenBank/DDBJ whole genome shotgun (WGS) entry which is preliminary data.</text>
</comment>
<dbReference type="PANTHER" id="PTHR47505">
    <property type="entry name" value="DNA UTILIZATION PROTEIN YHGH"/>
    <property type="match status" value="1"/>
</dbReference>
<evidence type="ECO:0000313" key="3">
    <source>
        <dbReference type="Proteomes" id="UP001229251"/>
    </source>
</evidence>
<dbReference type="RefSeq" id="WP_285065477.1">
    <property type="nucleotide sequence ID" value="NZ_JASOOE010000004.1"/>
</dbReference>
<protein>
    <submittedName>
        <fullName evidence="2">ComF family protein</fullName>
    </submittedName>
</protein>